<dbReference type="Pfam" id="PF13458">
    <property type="entry name" value="Peripla_BP_6"/>
    <property type="match status" value="1"/>
</dbReference>
<protein>
    <submittedName>
        <fullName evidence="4">Lipoprotein</fullName>
    </submittedName>
</protein>
<gene>
    <name evidence="4" type="ORF">OSSY52_16740</name>
</gene>
<organism evidence="4 5">
    <name type="scientific">Tepiditoga spiralis</name>
    <dbReference type="NCBI Taxonomy" id="2108365"/>
    <lineage>
        <taxon>Bacteria</taxon>
        <taxon>Thermotogati</taxon>
        <taxon>Thermotogota</taxon>
        <taxon>Thermotogae</taxon>
        <taxon>Petrotogales</taxon>
        <taxon>Petrotogaceae</taxon>
        <taxon>Tepiditoga</taxon>
    </lineage>
</organism>
<evidence type="ECO:0000256" key="2">
    <source>
        <dbReference type="ARBA" id="ARBA00022729"/>
    </source>
</evidence>
<dbReference type="InterPro" id="IPR028081">
    <property type="entry name" value="Leu-bd"/>
</dbReference>
<evidence type="ECO:0000259" key="3">
    <source>
        <dbReference type="Pfam" id="PF13458"/>
    </source>
</evidence>
<comment type="similarity">
    <text evidence="1">Belongs to the leucine-binding protein family.</text>
</comment>
<proteinExistence type="inferred from homology"/>
<dbReference type="AlphaFoldDB" id="A0A7G1G9A1"/>
<dbReference type="KEGG" id="ocy:OSSY52_16740"/>
<dbReference type="InParanoid" id="A0A7G1G9A1"/>
<keyword evidence="5" id="KW-1185">Reference proteome</keyword>
<evidence type="ECO:0000256" key="1">
    <source>
        <dbReference type="ARBA" id="ARBA00010062"/>
    </source>
</evidence>
<dbReference type="CDD" id="cd06343">
    <property type="entry name" value="PBP1_ABC_ligand_binding-like"/>
    <property type="match status" value="1"/>
</dbReference>
<dbReference type="SUPFAM" id="SSF53822">
    <property type="entry name" value="Periplasmic binding protein-like I"/>
    <property type="match status" value="1"/>
</dbReference>
<dbReference type="Proteomes" id="UP000516361">
    <property type="component" value="Chromosome"/>
</dbReference>
<keyword evidence="4" id="KW-0449">Lipoprotein</keyword>
<dbReference type="PANTHER" id="PTHR47235">
    <property type="entry name" value="BLR6548 PROTEIN"/>
    <property type="match status" value="1"/>
</dbReference>
<feature type="domain" description="Leucine-binding protein" evidence="3">
    <location>
        <begin position="25"/>
        <end position="370"/>
    </location>
</feature>
<evidence type="ECO:0000313" key="5">
    <source>
        <dbReference type="Proteomes" id="UP000516361"/>
    </source>
</evidence>
<reference evidence="4 5" key="1">
    <citation type="submission" date="2018-06" db="EMBL/GenBank/DDBJ databases">
        <title>Genome sequencing of Oceanotoga sp. sy52.</title>
        <authorList>
            <person name="Mori K."/>
        </authorList>
    </citation>
    <scope>NUCLEOTIDE SEQUENCE [LARGE SCALE GENOMIC DNA]</scope>
    <source>
        <strain evidence="5">sy52</strain>
    </source>
</reference>
<dbReference type="InterPro" id="IPR028082">
    <property type="entry name" value="Peripla_BP_I"/>
</dbReference>
<sequence>MKKLLFIFIIFTLNLNIFGTITDNEIKVGSFQALSGPVAFIGQPMTNGMKAYFNYINDNGGIYGRKINFIVADDQFNPAKTTVEVKRLVENDKVFAIVGGLGTPGCLAVMKYLNDSKIPFVYQGSGSSLLAIPPKKYIFPVQPNYTLEGNIVINHLIKDKHAKKIAIVYRNADDGKEFLNSAKKALEKNGMEPVVNIAINPTANDFSTEMTKLIAARPDSIAVMLFNPQTINFVKQAKQYGLKNQNYILTYANADITFIKYAGSAAENVEAMAWVDVDFSNTDLQVFKIYQKYYKELPNAYAIAGMIAAETFVEGLKRAGINLTTENFIMGMESIHKWNGVAAHEITYDKLNNENSRMGKESMYVLKVKNGIWVKASDWINYSK</sequence>
<name>A0A7G1G9A1_9BACT</name>
<dbReference type="RefSeq" id="WP_190614122.1">
    <property type="nucleotide sequence ID" value="NZ_AP018712.1"/>
</dbReference>
<keyword evidence="2" id="KW-0732">Signal</keyword>
<evidence type="ECO:0000313" key="4">
    <source>
        <dbReference type="EMBL" id="BBE31533.1"/>
    </source>
</evidence>
<dbReference type="PANTHER" id="PTHR47235:SF1">
    <property type="entry name" value="BLR6548 PROTEIN"/>
    <property type="match status" value="1"/>
</dbReference>
<dbReference type="Gene3D" id="3.40.50.2300">
    <property type="match status" value="2"/>
</dbReference>
<dbReference type="EMBL" id="AP018712">
    <property type="protein sequence ID" value="BBE31533.1"/>
    <property type="molecule type" value="Genomic_DNA"/>
</dbReference>
<accession>A0A7G1G9A1</accession>